<comment type="similarity">
    <text evidence="1">Belongs to the NAD(P)-dependent epimerase/dehydratase family.</text>
</comment>
<dbReference type="InterPro" id="IPR001509">
    <property type="entry name" value="Epimerase_deHydtase"/>
</dbReference>
<evidence type="ECO:0000313" key="5">
    <source>
        <dbReference type="Proteomes" id="UP000000991"/>
    </source>
</evidence>
<evidence type="ECO:0000313" key="4">
    <source>
        <dbReference type="EMBL" id="ACY76150.1"/>
    </source>
</evidence>
<dbReference type="KEGG" id="vg:3294455"/>
<dbReference type="Pfam" id="PF01370">
    <property type="entry name" value="Epimerase"/>
    <property type="match status" value="1"/>
</dbReference>
<protein>
    <submittedName>
        <fullName evidence="3 4">Nucleotide-sugar epimerase</fullName>
    </submittedName>
</protein>
<gene>
    <name evidence="4" type="ORF">PCMG_00274</name>
    <name evidence="3" type="ORF">PSSM2_270</name>
</gene>
<evidence type="ECO:0000256" key="1">
    <source>
        <dbReference type="ARBA" id="ARBA00007637"/>
    </source>
</evidence>
<dbReference type="GeneID" id="3294455"/>
<reference evidence="3 5" key="3">
    <citation type="journal article" date="2010" name="Environ. Microbiol.">
        <title>Genomic analysis of oceanic cyanobacterial myoviruses compared with T4-like myoviruses from diverse hosts and environments.</title>
        <authorList>
            <person name="Sullivan M.B."/>
            <person name="Huang K.H."/>
            <person name="Ignacio-Espinoza J.C."/>
            <person name="Berlin A.M."/>
            <person name="Kelly L."/>
            <person name="Weigele P.R."/>
            <person name="DeFrancesco A.S."/>
            <person name="Kern S.E."/>
            <person name="Thompson L.R."/>
            <person name="Young S."/>
            <person name="Yandava C."/>
            <person name="Fu R."/>
            <person name="Krastins B."/>
            <person name="Chase M."/>
            <person name="Sarracino D."/>
            <person name="Osburne M.S."/>
            <person name="Henn M.R."/>
            <person name="Chisholm S.W."/>
        </authorList>
    </citation>
    <scope>NUCLEOTIDE SEQUENCE [LARGE SCALE GENOMIC DNA]</scope>
</reference>
<name>Q58M85_BPPRM</name>
<dbReference type="Proteomes" id="UP000000991">
    <property type="component" value="Segment"/>
</dbReference>
<dbReference type="EMBL" id="AY939844">
    <property type="protein sequence ID" value="AAX44647.1"/>
    <property type="molecule type" value="Genomic_DNA"/>
</dbReference>
<sequence length="301" mass="33424">MSKPLSLVTGAAGFIGSNLTDYLLDLDHQVICVDNKSADNDKFHWNDKAWNVDCDITDYKAMKNVFNKVDYVFHLAAESRIQSAIDNPIQAVQRNCVGTATVLQCAREAGVKRFVYSSTSSGYGNNPFPNVETQPDDCLNPYSATKVAGEKLCKMYTNLYGLETVVLRYFNVFGQRSPTKGQYAPVIGIFRRQLDSKEPLTIVGDGSQRRDFVHVNDVARANYLASILPLQGHEGEVFNVGSGKNYSVQEIADVISDNQVYLPKREGEMDTTLANIDKIGSIIGWKPEVDVMDWIKGEMNG</sequence>
<dbReference type="EMBL" id="GU071092">
    <property type="protein sequence ID" value="ACY76150.1"/>
    <property type="molecule type" value="Genomic_DNA"/>
</dbReference>
<dbReference type="Gene3D" id="3.40.50.720">
    <property type="entry name" value="NAD(P)-binding Rossmann-like Domain"/>
    <property type="match status" value="1"/>
</dbReference>
<evidence type="ECO:0000313" key="3">
    <source>
        <dbReference type="EMBL" id="AAX44647.1"/>
    </source>
</evidence>
<reference evidence="4 6" key="2">
    <citation type="submission" date="2009-10" db="EMBL/GenBank/DDBJ databases">
        <title>The Genome Sequence of Prochlorococcus phage P-SSM2.</title>
        <authorList>
            <consortium name="The Broad Institute Genome Sequencing Platform"/>
            <person name="Henn M.R."/>
            <person name="Sullivan M.S."/>
            <person name="Osburne M.S."/>
            <person name="Levin J."/>
            <person name="Malboeuf C."/>
            <person name="Casali M."/>
            <person name="Russ C."/>
            <person name="Lennon N."/>
            <person name="Chapman S.B."/>
            <person name="Erlich R."/>
            <person name="Young S.K."/>
            <person name="Koehrsen M."/>
            <person name="Yandava C."/>
            <person name="Zeng Q."/>
            <person name="Alvarado L."/>
            <person name="Anderson S."/>
            <person name="Berlin A."/>
            <person name="Borenstein D."/>
            <person name="Chen Z."/>
            <person name="Engels R."/>
            <person name="Freedman E."/>
            <person name="Gellesch M."/>
            <person name="Goldberg J."/>
            <person name="Green L."/>
            <person name="Griggs A."/>
            <person name="Gujja S."/>
            <person name="Heilman E.R."/>
            <person name="Heiman D."/>
            <person name="Hepburn T."/>
            <person name="Howarth C."/>
            <person name="Jen D."/>
            <person name="Larson L."/>
            <person name="Lewis B."/>
            <person name="Mehta T."/>
            <person name="Park D."/>
            <person name="Pearson M."/>
            <person name="Richards J."/>
            <person name="Rizzolo K."/>
            <person name="Roberts A."/>
            <person name="Ryan E."/>
            <person name="Saif S."/>
            <person name="Shea T."/>
            <person name="Shenoy N."/>
            <person name="Sisk P."/>
            <person name="Stolte C."/>
            <person name="Sykes S."/>
            <person name="Walk T."/>
            <person name="White J."/>
            <person name="Yu Q."/>
            <person name="Coleman M.L."/>
            <person name="Huang K.H."/>
            <person name="Weigele P.R."/>
            <person name="DeFrancesco A.S."/>
            <person name="Kern S.E."/>
            <person name="Thompson L.R."/>
            <person name="Fu R."/>
            <person name="Hombeck B."/>
            <person name="Chisholm S.W."/>
            <person name="Haas B."/>
            <person name="Nusbaum C."/>
            <person name="Birren B."/>
        </authorList>
    </citation>
    <scope>NUCLEOTIDE SEQUENCE [LARGE SCALE GENOMIC DNA]</scope>
    <source>
        <strain evidence="4">P-SSM2</strain>
    </source>
</reference>
<proteinExistence type="inferred from homology"/>
<dbReference type="PANTHER" id="PTHR43000">
    <property type="entry name" value="DTDP-D-GLUCOSE 4,6-DEHYDRATASE-RELATED"/>
    <property type="match status" value="1"/>
</dbReference>
<organismHost>
    <name type="scientific">Prochlorococcus</name>
    <dbReference type="NCBI Taxonomy" id="1218"/>
</organismHost>
<dbReference type="SUPFAM" id="SSF51735">
    <property type="entry name" value="NAD(P)-binding Rossmann-fold domains"/>
    <property type="match status" value="1"/>
</dbReference>
<accession>Q58M85</accession>
<keyword evidence="5" id="KW-1185">Reference proteome</keyword>
<dbReference type="Proteomes" id="UP000013923">
    <property type="component" value="Genome"/>
</dbReference>
<feature type="domain" description="NAD-dependent epimerase/dehydratase" evidence="2">
    <location>
        <begin position="7"/>
        <end position="241"/>
    </location>
</feature>
<dbReference type="RefSeq" id="YP_214501.1">
    <property type="nucleotide sequence ID" value="NC_006883.2"/>
</dbReference>
<dbReference type="InterPro" id="IPR036291">
    <property type="entry name" value="NAD(P)-bd_dom_sf"/>
</dbReference>
<evidence type="ECO:0000313" key="6">
    <source>
        <dbReference type="Proteomes" id="UP000013923"/>
    </source>
</evidence>
<dbReference type="Gene3D" id="3.90.25.10">
    <property type="entry name" value="UDP-galactose 4-epimerase, domain 1"/>
    <property type="match status" value="1"/>
</dbReference>
<reference evidence="3 5" key="1">
    <citation type="journal article" date="2005" name="PLoS Biol.">
        <title>Three Prochlorococcus cyanophage genomes: signature features and ecological interpretations.</title>
        <authorList>
            <person name="Sullivan M.B."/>
            <person name="Coleman M.L."/>
            <person name="Weigele P."/>
            <person name="Rohwer F."/>
            <person name="Chisholm S.W."/>
        </authorList>
    </citation>
    <scope>NUCLEOTIDE SEQUENCE</scope>
</reference>
<evidence type="ECO:0000259" key="2">
    <source>
        <dbReference type="Pfam" id="PF01370"/>
    </source>
</evidence>
<dbReference type="OrthoDB" id="11993at10239"/>
<organism evidence="3 5">
    <name type="scientific">Prochlorococcus phage P-SSM2</name>
    <dbReference type="NCBI Taxonomy" id="268746"/>
    <lineage>
        <taxon>Viruses</taxon>
        <taxon>Duplodnaviria</taxon>
        <taxon>Heunggongvirae</taxon>
        <taxon>Uroviricota</taxon>
        <taxon>Caudoviricetes</taxon>
        <taxon>Pantevenvirales</taxon>
        <taxon>Kyanoviridae</taxon>
        <taxon>Salacisavirus</taxon>
        <taxon>Salacisavirus pssm2</taxon>
    </lineage>
</organism>